<name>A0A397UHK9_9GLOM</name>
<evidence type="ECO:0000313" key="3">
    <source>
        <dbReference type="Proteomes" id="UP000266673"/>
    </source>
</evidence>
<protein>
    <recommendedName>
        <fullName evidence="1">TLDc domain-containing protein</fullName>
    </recommendedName>
</protein>
<dbReference type="OrthoDB" id="2439862at2759"/>
<dbReference type="InterPro" id="IPR006571">
    <property type="entry name" value="TLDc_dom"/>
</dbReference>
<dbReference type="Proteomes" id="UP000266673">
    <property type="component" value="Unassembled WGS sequence"/>
</dbReference>
<feature type="domain" description="TLDc" evidence="1">
    <location>
        <begin position="37"/>
        <end position="113"/>
    </location>
</feature>
<sequence length="160" mass="18210">MEEPSSPEGHSYTADFTTLQKSALIAPKVRLFTNERSGKDGLTTETFHQLCDNIPTTVVALKAKNKNEILGGYNLLVWKADTSEWAEKTDSSIFSLQNKNKKKPIVIRVKNNERQLGMLQHYMVHGLVIIADVVKKMFMMSHSEAQMKIFDEVLQIRKND</sequence>
<gene>
    <name evidence="2" type="ORF">C2G38_2208083</name>
</gene>
<keyword evidence="3" id="KW-1185">Reference proteome</keyword>
<evidence type="ECO:0000313" key="2">
    <source>
        <dbReference type="EMBL" id="RIB09690.1"/>
    </source>
</evidence>
<dbReference type="EMBL" id="QKWP01001337">
    <property type="protein sequence ID" value="RIB09690.1"/>
    <property type="molecule type" value="Genomic_DNA"/>
</dbReference>
<dbReference type="AlphaFoldDB" id="A0A397UHK9"/>
<accession>A0A397UHK9</accession>
<proteinExistence type="predicted"/>
<evidence type="ECO:0000259" key="1">
    <source>
        <dbReference type="Pfam" id="PF07534"/>
    </source>
</evidence>
<comment type="caution">
    <text evidence="2">The sequence shown here is derived from an EMBL/GenBank/DDBJ whole genome shotgun (WGS) entry which is preliminary data.</text>
</comment>
<dbReference type="Pfam" id="PF07534">
    <property type="entry name" value="TLD"/>
    <property type="match status" value="1"/>
</dbReference>
<reference evidence="2 3" key="1">
    <citation type="submission" date="2018-06" db="EMBL/GenBank/DDBJ databases">
        <title>Comparative genomics reveals the genomic features of Rhizophagus irregularis, R. cerebriforme, R. diaphanum and Gigaspora rosea, and their symbiotic lifestyle signature.</title>
        <authorList>
            <person name="Morin E."/>
            <person name="San Clemente H."/>
            <person name="Chen E.C.H."/>
            <person name="De La Providencia I."/>
            <person name="Hainaut M."/>
            <person name="Kuo A."/>
            <person name="Kohler A."/>
            <person name="Murat C."/>
            <person name="Tang N."/>
            <person name="Roy S."/>
            <person name="Loubradou J."/>
            <person name="Henrissat B."/>
            <person name="Grigoriev I.V."/>
            <person name="Corradi N."/>
            <person name="Roux C."/>
            <person name="Martin F.M."/>
        </authorList>
    </citation>
    <scope>NUCLEOTIDE SEQUENCE [LARGE SCALE GENOMIC DNA]</scope>
    <source>
        <strain evidence="2 3">DAOM 194757</strain>
    </source>
</reference>
<organism evidence="2 3">
    <name type="scientific">Gigaspora rosea</name>
    <dbReference type="NCBI Taxonomy" id="44941"/>
    <lineage>
        <taxon>Eukaryota</taxon>
        <taxon>Fungi</taxon>
        <taxon>Fungi incertae sedis</taxon>
        <taxon>Mucoromycota</taxon>
        <taxon>Glomeromycotina</taxon>
        <taxon>Glomeromycetes</taxon>
        <taxon>Diversisporales</taxon>
        <taxon>Gigasporaceae</taxon>
        <taxon>Gigaspora</taxon>
    </lineage>
</organism>